<feature type="signal peptide" evidence="2">
    <location>
        <begin position="1"/>
        <end position="17"/>
    </location>
</feature>
<feature type="transmembrane region" description="Helical" evidence="1">
    <location>
        <begin position="436"/>
        <end position="456"/>
    </location>
</feature>
<feature type="transmembrane region" description="Helical" evidence="1">
    <location>
        <begin position="412"/>
        <end position="430"/>
    </location>
</feature>
<dbReference type="SMART" id="SM00703">
    <property type="entry name" value="NRF"/>
    <property type="match status" value="1"/>
</dbReference>
<evidence type="ECO:0000256" key="1">
    <source>
        <dbReference type="SAM" id="Phobius"/>
    </source>
</evidence>
<keyword evidence="2" id="KW-0732">Signal</keyword>
<feature type="transmembrane region" description="Helical" evidence="1">
    <location>
        <begin position="521"/>
        <end position="543"/>
    </location>
</feature>
<accession>A0A9N9XRT5</accession>
<protein>
    <recommendedName>
        <fullName evidence="3">Nose resistant-to-fluoxetine protein N-terminal domain-containing protein</fullName>
    </recommendedName>
</protein>
<organism evidence="4 5">
    <name type="scientific">Phyllotreta striolata</name>
    <name type="common">Striped flea beetle</name>
    <name type="synonym">Crioceris striolata</name>
    <dbReference type="NCBI Taxonomy" id="444603"/>
    <lineage>
        <taxon>Eukaryota</taxon>
        <taxon>Metazoa</taxon>
        <taxon>Ecdysozoa</taxon>
        <taxon>Arthropoda</taxon>
        <taxon>Hexapoda</taxon>
        <taxon>Insecta</taxon>
        <taxon>Pterygota</taxon>
        <taxon>Neoptera</taxon>
        <taxon>Endopterygota</taxon>
        <taxon>Coleoptera</taxon>
        <taxon>Polyphaga</taxon>
        <taxon>Cucujiformia</taxon>
        <taxon>Chrysomeloidea</taxon>
        <taxon>Chrysomelidae</taxon>
        <taxon>Galerucinae</taxon>
        <taxon>Alticini</taxon>
        <taxon>Phyllotreta</taxon>
    </lineage>
</organism>
<dbReference type="EMBL" id="OU900098">
    <property type="protein sequence ID" value="CAG9862561.1"/>
    <property type="molecule type" value="Genomic_DNA"/>
</dbReference>
<dbReference type="PANTHER" id="PTHR11161">
    <property type="entry name" value="O-ACYLTRANSFERASE"/>
    <property type="match status" value="1"/>
</dbReference>
<feature type="transmembrane region" description="Helical" evidence="1">
    <location>
        <begin position="595"/>
        <end position="612"/>
    </location>
</feature>
<feature type="transmembrane region" description="Helical" evidence="1">
    <location>
        <begin position="263"/>
        <end position="287"/>
    </location>
</feature>
<sequence length="688" mass="78545">MSPKVVVFCFLMGVVQTLEINVFPTLPIILEKSENELCDAESRQYLENLNNFTLWAHEMRDSCAQTATGVLRGNGYNMGNMVECLTANAPFPTQYCLVILKANVSSSTTNRDPLSLEFDPNGNVIDKLYDYKDITKSPRNTIRMGWCAPASCNPRIAQKALNDYVKNHNYLLKEENVSFSVDIPAVLCKTSTDESKWDNLDVAFCVVTITLLLIVGVGTTLDYRKMFKSNENSMWREILVAFSAIKSYQSLTKRSQSASSMRILFGIKSLAFFGIIGGHRLCIFINGPMFTEDYLEHLFRSPLIKTQLHVDLLVDTFFFIGGLLVTYGIMDLLDKNRYNPSLLVLLRYLRLTPIYAYIIFFHATLLYRSGSGVLWETVVGAERKNCRENWWTGILYISNIVNSNNFCIISSWYLSCDFHFFLLAIILVYVLHKNNWIGFAGLGVGTLLMMAITFYLTYAYRRPAMLRFYKDFLANPMPFIDFQLIYIKSYTRGAPYFVGICAGYLYHKLKDTDFNLSKKRFLITLFASYLVLIAVVLASNIFYDPYHEYNAVESSFFGSTFRLIWAIGTFGFVFAVSFGPHGILYNFLSWSNFEVLAKLTYGAYLVHIGFQYRDVASSVAPGKFWLSDMLLTVISDAVWCFILSFGLYLAIEQPFKALINVLIMGKKKNFTLNIPVEKLPNKFENSKL</sequence>
<dbReference type="Pfam" id="PF20146">
    <property type="entry name" value="NRF"/>
    <property type="match status" value="1"/>
</dbReference>
<feature type="transmembrane region" description="Helical" evidence="1">
    <location>
        <begin position="349"/>
        <end position="367"/>
    </location>
</feature>
<dbReference type="GO" id="GO:0016747">
    <property type="term" value="F:acyltransferase activity, transferring groups other than amino-acyl groups"/>
    <property type="evidence" value="ECO:0007669"/>
    <property type="project" value="InterPro"/>
</dbReference>
<feature type="transmembrane region" description="Helical" evidence="1">
    <location>
        <begin position="308"/>
        <end position="329"/>
    </location>
</feature>
<feature type="transmembrane region" description="Helical" evidence="1">
    <location>
        <begin position="200"/>
        <end position="221"/>
    </location>
</feature>
<evidence type="ECO:0000259" key="3">
    <source>
        <dbReference type="SMART" id="SM00703"/>
    </source>
</evidence>
<dbReference type="AlphaFoldDB" id="A0A9N9XRT5"/>
<dbReference type="OrthoDB" id="6585993at2759"/>
<dbReference type="InterPro" id="IPR006621">
    <property type="entry name" value="Nose-resist-to-fluoxetine_N"/>
</dbReference>
<dbReference type="Proteomes" id="UP001153712">
    <property type="component" value="Chromosome 5"/>
</dbReference>
<dbReference type="Pfam" id="PF01757">
    <property type="entry name" value="Acyl_transf_3"/>
    <property type="match status" value="1"/>
</dbReference>
<evidence type="ECO:0000313" key="4">
    <source>
        <dbReference type="EMBL" id="CAG9862561.1"/>
    </source>
</evidence>
<feature type="transmembrane region" description="Helical" evidence="1">
    <location>
        <begin position="563"/>
        <end position="588"/>
    </location>
</feature>
<dbReference type="InterPro" id="IPR002656">
    <property type="entry name" value="Acyl_transf_3_dom"/>
</dbReference>
<dbReference type="InterPro" id="IPR052728">
    <property type="entry name" value="O2_lipid_transport_reg"/>
</dbReference>
<evidence type="ECO:0000313" key="5">
    <source>
        <dbReference type="Proteomes" id="UP001153712"/>
    </source>
</evidence>
<evidence type="ECO:0000256" key="2">
    <source>
        <dbReference type="SAM" id="SignalP"/>
    </source>
</evidence>
<reference evidence="4" key="1">
    <citation type="submission" date="2022-01" db="EMBL/GenBank/DDBJ databases">
        <authorList>
            <person name="King R."/>
        </authorList>
    </citation>
    <scope>NUCLEOTIDE SEQUENCE</scope>
</reference>
<keyword evidence="1" id="KW-1133">Transmembrane helix</keyword>
<name>A0A9N9XRT5_PHYSR</name>
<keyword evidence="5" id="KW-1185">Reference proteome</keyword>
<gene>
    <name evidence="4" type="ORF">PHYEVI_LOCUS8873</name>
</gene>
<keyword evidence="1" id="KW-0472">Membrane</keyword>
<feature type="chain" id="PRO_5040289716" description="Nose resistant-to-fluoxetine protein N-terminal domain-containing protein" evidence="2">
    <location>
        <begin position="18"/>
        <end position="688"/>
    </location>
</feature>
<feature type="domain" description="Nose resistant-to-fluoxetine protein N-terminal" evidence="3">
    <location>
        <begin position="35"/>
        <end position="181"/>
    </location>
</feature>
<feature type="transmembrane region" description="Helical" evidence="1">
    <location>
        <begin position="624"/>
        <end position="651"/>
    </location>
</feature>
<dbReference type="PANTHER" id="PTHR11161:SF71">
    <property type="entry name" value="NOSE RESISTANT-TO-FLUOXETINE PROTEIN N-TERMINAL DOMAIN-CONTAINING PROTEIN"/>
    <property type="match status" value="1"/>
</dbReference>
<keyword evidence="1" id="KW-0812">Transmembrane</keyword>
<proteinExistence type="predicted"/>